<keyword evidence="1" id="KW-1133">Transmembrane helix</keyword>
<accession>K4LQS5</accession>
<protein>
    <submittedName>
        <fullName evidence="2">Putative transposase</fullName>
    </submittedName>
</protein>
<keyword evidence="1" id="KW-0812">Transmembrane</keyword>
<dbReference type="AlphaFoldDB" id="K4LQS5"/>
<evidence type="ECO:0000313" key="2">
    <source>
        <dbReference type="EMBL" id="AFV10454.1"/>
    </source>
</evidence>
<reference evidence="2 3" key="1">
    <citation type="journal article" date="2012" name="BMC Genomics">
        <title>Genome-guided analysis of physiological and morphological traits of the fermentative acetate oxidizer Thermacetogenium phaeum.</title>
        <authorList>
            <person name="Oehler D."/>
            <person name="Poehlein A."/>
            <person name="Leimbach A."/>
            <person name="Muller N."/>
            <person name="Daniel R."/>
            <person name="Gottschalk G."/>
            <person name="Schink B."/>
        </authorList>
    </citation>
    <scope>NUCLEOTIDE SEQUENCE [LARGE SCALE GENOMIC DNA]</scope>
    <source>
        <strain evidence="3">ATCC BAA-254 / DSM 26808 / PB</strain>
    </source>
</reference>
<feature type="transmembrane region" description="Helical" evidence="1">
    <location>
        <begin position="119"/>
        <end position="141"/>
    </location>
</feature>
<sequence>MPHPSSLSKIRQRLDADGNDHMAELNAHLVRKAQEERLLKSRNKLRVDTTVVEANIHHPTDSGLIADTVRVVTRLVKQAQAAVGEAGTAVRDRTRSIKKRVLAIAKVLKRRTQEAVGDARALGFLGSWAGLGLGLVLARWVGGKGC</sequence>
<dbReference type="PANTHER" id="PTHR33803:SF3">
    <property type="entry name" value="BLL1974 PROTEIN"/>
    <property type="match status" value="1"/>
</dbReference>
<keyword evidence="1" id="KW-0472">Membrane</keyword>
<organism evidence="2 3">
    <name type="scientific">Thermacetogenium phaeum (strain ATCC BAA-254 / DSM 26808 / PB)</name>
    <dbReference type="NCBI Taxonomy" id="1089553"/>
    <lineage>
        <taxon>Bacteria</taxon>
        <taxon>Bacillati</taxon>
        <taxon>Bacillota</taxon>
        <taxon>Clostridia</taxon>
        <taxon>Thermoanaerobacterales</taxon>
        <taxon>Thermoanaerobacteraceae</taxon>
        <taxon>Thermacetogenium</taxon>
    </lineage>
</organism>
<gene>
    <name evidence="2" type="ordered locus">Tph_c02070</name>
</gene>
<evidence type="ECO:0000313" key="3">
    <source>
        <dbReference type="Proteomes" id="UP000000467"/>
    </source>
</evidence>
<dbReference type="Proteomes" id="UP000000467">
    <property type="component" value="Chromosome"/>
</dbReference>
<dbReference type="HOGENOM" id="CLU_1776589_0_0_9"/>
<evidence type="ECO:0000256" key="1">
    <source>
        <dbReference type="SAM" id="Phobius"/>
    </source>
</evidence>
<name>K4LQS5_THEPS</name>
<dbReference type="EMBL" id="CP003732">
    <property type="protein sequence ID" value="AFV10454.1"/>
    <property type="molecule type" value="Genomic_DNA"/>
</dbReference>
<dbReference type="KEGG" id="tpz:Tph_c02070"/>
<proteinExistence type="predicted"/>
<dbReference type="STRING" id="1089553.Tph_c02070"/>
<keyword evidence="3" id="KW-1185">Reference proteome</keyword>
<dbReference type="PANTHER" id="PTHR33803">
    <property type="entry name" value="IS1478 TRANSPOSASE"/>
    <property type="match status" value="1"/>
</dbReference>
<dbReference type="eggNOG" id="COG3039">
    <property type="taxonomic scope" value="Bacteria"/>
</dbReference>